<dbReference type="Pfam" id="PF14198">
    <property type="entry name" value="TnpV"/>
    <property type="match status" value="1"/>
</dbReference>
<evidence type="ECO:0000313" key="2">
    <source>
        <dbReference type="EMBL" id="HJA91734.1"/>
    </source>
</evidence>
<dbReference type="InterPro" id="IPR026989">
    <property type="entry name" value="TnpV"/>
</dbReference>
<reference evidence="2" key="2">
    <citation type="submission" date="2021-04" db="EMBL/GenBank/DDBJ databases">
        <authorList>
            <person name="Gilroy R."/>
        </authorList>
    </citation>
    <scope>NUCLEOTIDE SEQUENCE</scope>
    <source>
        <strain evidence="2">CHK179-7159</strain>
    </source>
</reference>
<dbReference type="EMBL" id="DWYY01000013">
    <property type="protein sequence ID" value="HJA91734.1"/>
    <property type="molecule type" value="Genomic_DNA"/>
</dbReference>
<organism evidence="2 3">
    <name type="scientific">Candidatus Eisenbergiella merdipullorum</name>
    <dbReference type="NCBI Taxonomy" id="2838553"/>
    <lineage>
        <taxon>Bacteria</taxon>
        <taxon>Bacillati</taxon>
        <taxon>Bacillota</taxon>
        <taxon>Clostridia</taxon>
        <taxon>Lachnospirales</taxon>
        <taxon>Lachnospiraceae</taxon>
        <taxon>Eisenbergiella</taxon>
    </lineage>
</organism>
<proteinExistence type="predicted"/>
<evidence type="ECO:0000256" key="1">
    <source>
        <dbReference type="SAM" id="MobiDB-lite"/>
    </source>
</evidence>
<accession>A0A9D2I4K4</accession>
<gene>
    <name evidence="2" type="ORF">H9717_01210</name>
</gene>
<name>A0A9D2I4K4_9FIRM</name>
<reference evidence="2" key="1">
    <citation type="journal article" date="2021" name="PeerJ">
        <title>Extensive microbial diversity within the chicken gut microbiome revealed by metagenomics and culture.</title>
        <authorList>
            <person name="Gilroy R."/>
            <person name="Ravi A."/>
            <person name="Getino M."/>
            <person name="Pursley I."/>
            <person name="Horton D.L."/>
            <person name="Alikhan N.F."/>
            <person name="Baker D."/>
            <person name="Gharbi K."/>
            <person name="Hall N."/>
            <person name="Watson M."/>
            <person name="Adriaenssens E.M."/>
            <person name="Foster-Nyarko E."/>
            <person name="Jarju S."/>
            <person name="Secka A."/>
            <person name="Antonio M."/>
            <person name="Oren A."/>
            <person name="Chaudhuri R.R."/>
            <person name="La Ragione R."/>
            <person name="Hildebrand F."/>
            <person name="Pallen M.J."/>
        </authorList>
    </citation>
    <scope>NUCLEOTIDE SEQUENCE</scope>
    <source>
        <strain evidence="2">CHK179-7159</strain>
    </source>
</reference>
<sequence>MSRSSMRGLPPEYGTAASGLRGCRGVPFPDGKSVTEKLKKHNQMEWIRAGNSIYHCAEEIVLNEIIYV</sequence>
<evidence type="ECO:0000313" key="3">
    <source>
        <dbReference type="Proteomes" id="UP000886858"/>
    </source>
</evidence>
<comment type="caution">
    <text evidence="2">The sequence shown here is derived from an EMBL/GenBank/DDBJ whole genome shotgun (WGS) entry which is preliminary data.</text>
</comment>
<protein>
    <submittedName>
        <fullName evidence="2">TnpV protein</fullName>
    </submittedName>
</protein>
<dbReference type="Proteomes" id="UP000886858">
    <property type="component" value="Unassembled WGS sequence"/>
</dbReference>
<feature type="region of interest" description="Disordered" evidence="1">
    <location>
        <begin position="1"/>
        <end position="30"/>
    </location>
</feature>
<dbReference type="AlphaFoldDB" id="A0A9D2I4K4"/>